<keyword evidence="2" id="KW-1185">Reference proteome</keyword>
<reference evidence="1" key="2">
    <citation type="journal article" date="2022" name="Res Sq">
        <title>Comparative Genomics Reveals Insights into the Divergent Evolution of Astigmatic Mites and Household Pest Adaptations.</title>
        <authorList>
            <person name="Xiong Q."/>
            <person name="Wan A.T.-Y."/>
            <person name="Liu X.-Y."/>
            <person name="Fung C.S.-H."/>
            <person name="Xiao X."/>
            <person name="Malainual N."/>
            <person name="Hou J."/>
            <person name="Wang L."/>
            <person name="Wang M."/>
            <person name="Yang K."/>
            <person name="Cui Y."/>
            <person name="Leung E."/>
            <person name="Nong W."/>
            <person name="Shin S.-K."/>
            <person name="Au S."/>
            <person name="Jeong K.Y."/>
            <person name="Chew F.T."/>
            <person name="Hui J."/>
            <person name="Leung T.F."/>
            <person name="Tungtrongchitr A."/>
            <person name="Zhong N."/>
            <person name="Liu Z."/>
            <person name="Tsui S."/>
        </authorList>
    </citation>
    <scope>NUCLEOTIDE SEQUENCE</scope>
    <source>
        <strain evidence="1">Derf</strain>
        <tissue evidence="1">Whole organism</tissue>
    </source>
</reference>
<proteinExistence type="predicted"/>
<protein>
    <submittedName>
        <fullName evidence="1">Uncharacterized protein</fullName>
    </submittedName>
</protein>
<dbReference type="EMBL" id="ASGP02000003">
    <property type="protein sequence ID" value="KAH9517535.1"/>
    <property type="molecule type" value="Genomic_DNA"/>
</dbReference>
<dbReference type="AlphaFoldDB" id="A0A922I561"/>
<comment type="caution">
    <text evidence="1">The sequence shown here is derived from an EMBL/GenBank/DDBJ whole genome shotgun (WGS) entry which is preliminary data.</text>
</comment>
<name>A0A922I561_DERFA</name>
<dbReference type="Proteomes" id="UP000790347">
    <property type="component" value="Unassembled WGS sequence"/>
</dbReference>
<evidence type="ECO:0000313" key="2">
    <source>
        <dbReference type="Proteomes" id="UP000790347"/>
    </source>
</evidence>
<evidence type="ECO:0000313" key="1">
    <source>
        <dbReference type="EMBL" id="KAH9517535.1"/>
    </source>
</evidence>
<organism evidence="1 2">
    <name type="scientific">Dermatophagoides farinae</name>
    <name type="common">American house dust mite</name>
    <dbReference type="NCBI Taxonomy" id="6954"/>
    <lineage>
        <taxon>Eukaryota</taxon>
        <taxon>Metazoa</taxon>
        <taxon>Ecdysozoa</taxon>
        <taxon>Arthropoda</taxon>
        <taxon>Chelicerata</taxon>
        <taxon>Arachnida</taxon>
        <taxon>Acari</taxon>
        <taxon>Acariformes</taxon>
        <taxon>Sarcoptiformes</taxon>
        <taxon>Astigmata</taxon>
        <taxon>Psoroptidia</taxon>
        <taxon>Analgoidea</taxon>
        <taxon>Pyroglyphidae</taxon>
        <taxon>Dermatophagoidinae</taxon>
        <taxon>Dermatophagoides</taxon>
    </lineage>
</organism>
<accession>A0A922I561</accession>
<reference evidence="1" key="1">
    <citation type="submission" date="2013-05" db="EMBL/GenBank/DDBJ databases">
        <authorList>
            <person name="Yim A.K.Y."/>
            <person name="Chan T.F."/>
            <person name="Ji K.M."/>
            <person name="Liu X.Y."/>
            <person name="Zhou J.W."/>
            <person name="Li R.Q."/>
            <person name="Yang K.Y."/>
            <person name="Li J."/>
            <person name="Li M."/>
            <person name="Law P.T.W."/>
            <person name="Wu Y.L."/>
            <person name="Cai Z.L."/>
            <person name="Qin H."/>
            <person name="Bao Y."/>
            <person name="Leung R.K.K."/>
            <person name="Ng P.K.S."/>
            <person name="Zou J."/>
            <person name="Zhong X.J."/>
            <person name="Ran P.X."/>
            <person name="Zhong N.S."/>
            <person name="Liu Z.G."/>
            <person name="Tsui S.K.W."/>
        </authorList>
    </citation>
    <scope>NUCLEOTIDE SEQUENCE</scope>
    <source>
        <strain evidence="1">Derf</strain>
        <tissue evidence="1">Whole organism</tissue>
    </source>
</reference>
<sequence>MACTTSMPLVTRPNTVCLPSSQGVAMTVMKNWDPFVLGPALAMDNVNGLSCFKCGTISSSNSAPQMEAPPVPVPVGSPVCIMNCRITRWNM</sequence>
<gene>
    <name evidence="1" type="ORF">DERF_008205</name>
</gene>